<dbReference type="GO" id="GO:0004185">
    <property type="term" value="F:serine-type carboxypeptidase activity"/>
    <property type="evidence" value="ECO:0007669"/>
    <property type="project" value="InterPro"/>
</dbReference>
<dbReference type="Gene3D" id="3.40.50.1820">
    <property type="entry name" value="alpha/beta hydrolase"/>
    <property type="match status" value="1"/>
</dbReference>
<comment type="similarity">
    <text evidence="1">Belongs to the peptidase S10 family.</text>
</comment>
<reference evidence="4" key="1">
    <citation type="submission" date="2022-11" db="UniProtKB">
        <authorList>
            <consortium name="WormBaseParasite"/>
        </authorList>
    </citation>
    <scope>IDENTIFICATION</scope>
</reference>
<accession>A0A914DY95</accession>
<dbReference type="AlphaFoldDB" id="A0A914DY95"/>
<proteinExistence type="inferred from homology"/>
<keyword evidence="3" id="KW-1185">Reference proteome</keyword>
<dbReference type="GO" id="GO:0006508">
    <property type="term" value="P:proteolysis"/>
    <property type="evidence" value="ECO:0007669"/>
    <property type="project" value="InterPro"/>
</dbReference>
<organism evidence="3 4">
    <name type="scientific">Acrobeloides nanus</name>
    <dbReference type="NCBI Taxonomy" id="290746"/>
    <lineage>
        <taxon>Eukaryota</taxon>
        <taxon>Metazoa</taxon>
        <taxon>Ecdysozoa</taxon>
        <taxon>Nematoda</taxon>
        <taxon>Chromadorea</taxon>
        <taxon>Rhabditida</taxon>
        <taxon>Tylenchina</taxon>
        <taxon>Cephalobomorpha</taxon>
        <taxon>Cephaloboidea</taxon>
        <taxon>Cephalobidae</taxon>
        <taxon>Acrobeloides</taxon>
    </lineage>
</organism>
<name>A0A914DY95_9BILA</name>
<sequence length="269" mass="30139">MERMNYRSTDSNGGFQCYMSNAATTYLNQDCVRKALHIPDYVQPWQICRKASDFHYHKIYNSNTSVDLTPVFQDIINSDYVQNNSNPFRILIYNGDVDLASGFLQAEYFVKNLVDMNSNVKGAGHMVPIDKPGPALQMFYNFIQKTGNYDTPLPQQLKRETLEPEFKPPPILANSRNTSTSGTTINILTSTPETTNNILITSTYETTINTSTISTSEPMINTSITSTSETKTNSSTFSTKEPMTSPNCAYMHTNGLNGLMALLLLKIFI</sequence>
<dbReference type="InterPro" id="IPR001563">
    <property type="entry name" value="Peptidase_S10"/>
</dbReference>
<dbReference type="Proteomes" id="UP000887540">
    <property type="component" value="Unplaced"/>
</dbReference>
<dbReference type="Pfam" id="PF00450">
    <property type="entry name" value="Peptidase_S10"/>
    <property type="match status" value="2"/>
</dbReference>
<dbReference type="WBParaSite" id="ACRNAN_scaffold458.g19902.t1">
    <property type="protein sequence ID" value="ACRNAN_scaffold458.g19902.t1"/>
    <property type="gene ID" value="ACRNAN_scaffold458.g19902"/>
</dbReference>
<feature type="compositionally biased region" description="Polar residues" evidence="2">
    <location>
        <begin position="174"/>
        <end position="188"/>
    </location>
</feature>
<feature type="region of interest" description="Disordered" evidence="2">
    <location>
        <begin position="166"/>
        <end position="188"/>
    </location>
</feature>
<evidence type="ECO:0000313" key="4">
    <source>
        <dbReference type="WBParaSite" id="ACRNAN_scaffold458.g19902.t1"/>
    </source>
</evidence>
<protein>
    <submittedName>
        <fullName evidence="4">Uncharacterized protein</fullName>
    </submittedName>
</protein>
<dbReference type="SUPFAM" id="SSF53474">
    <property type="entry name" value="alpha/beta-Hydrolases"/>
    <property type="match status" value="1"/>
</dbReference>
<evidence type="ECO:0000313" key="3">
    <source>
        <dbReference type="Proteomes" id="UP000887540"/>
    </source>
</evidence>
<evidence type="ECO:0000256" key="1">
    <source>
        <dbReference type="ARBA" id="ARBA00009431"/>
    </source>
</evidence>
<dbReference type="InterPro" id="IPR029058">
    <property type="entry name" value="AB_hydrolase_fold"/>
</dbReference>
<evidence type="ECO:0000256" key="2">
    <source>
        <dbReference type="SAM" id="MobiDB-lite"/>
    </source>
</evidence>